<evidence type="ECO:0000256" key="5">
    <source>
        <dbReference type="ARBA" id="ARBA00022833"/>
    </source>
</evidence>
<dbReference type="PROSITE" id="PS00028">
    <property type="entry name" value="ZINC_FINGER_C2H2_1"/>
    <property type="match status" value="3"/>
</dbReference>
<keyword evidence="7" id="KW-0472">Membrane</keyword>
<evidence type="ECO:0000256" key="1">
    <source>
        <dbReference type="ARBA" id="ARBA00022723"/>
    </source>
</evidence>
<dbReference type="PANTHER" id="PTHR24409:SF295">
    <property type="entry name" value="AZ2-RELATED"/>
    <property type="match status" value="1"/>
</dbReference>
<dbReference type="InterPro" id="IPR013087">
    <property type="entry name" value="Znf_C2H2_type"/>
</dbReference>
<dbReference type="GO" id="GO:0008270">
    <property type="term" value="F:zinc ion binding"/>
    <property type="evidence" value="ECO:0007669"/>
    <property type="project" value="UniProtKB-KW"/>
</dbReference>
<dbReference type="InterPro" id="IPR043504">
    <property type="entry name" value="Peptidase_S1_PA_chymotrypsin"/>
</dbReference>
<keyword evidence="5" id="KW-0862">Zinc</keyword>
<dbReference type="SMART" id="SM00355">
    <property type="entry name" value="ZnF_C2H2"/>
    <property type="match status" value="3"/>
</dbReference>
<feature type="transmembrane region" description="Helical" evidence="7">
    <location>
        <begin position="147"/>
        <end position="170"/>
    </location>
</feature>
<evidence type="ECO:0000256" key="4">
    <source>
        <dbReference type="ARBA" id="ARBA00022801"/>
    </source>
</evidence>
<dbReference type="Gene3D" id="3.30.160.60">
    <property type="entry name" value="Classic Zinc Finger"/>
    <property type="match status" value="1"/>
</dbReference>
<dbReference type="GO" id="GO:0016787">
    <property type="term" value="F:hydrolase activity"/>
    <property type="evidence" value="ECO:0007669"/>
    <property type="project" value="UniProtKB-KW"/>
</dbReference>
<dbReference type="PANTHER" id="PTHR24409">
    <property type="entry name" value="ZINC FINGER PROTEIN 142"/>
    <property type="match status" value="1"/>
</dbReference>
<evidence type="ECO:0000313" key="9">
    <source>
        <dbReference type="EMBL" id="UGO57344.1"/>
    </source>
</evidence>
<keyword evidence="7" id="KW-0812">Transmembrane</keyword>
<evidence type="ECO:0000256" key="7">
    <source>
        <dbReference type="SAM" id="Phobius"/>
    </source>
</evidence>
<feature type="transmembrane region" description="Helical" evidence="7">
    <location>
        <begin position="70"/>
        <end position="94"/>
    </location>
</feature>
<dbReference type="SUPFAM" id="SSF57667">
    <property type="entry name" value="beta-beta-alpha zinc fingers"/>
    <property type="match status" value="1"/>
</dbReference>
<reference evidence="9" key="1">
    <citation type="submission" date="2020-11" db="EMBL/GenBank/DDBJ databases">
        <title>RNA virus dark matter in the feces of wild birds.</title>
        <authorList>
            <person name="Lu X."/>
            <person name="Yang X.S."/>
            <person name="Zhang W."/>
        </authorList>
    </citation>
    <scope>NUCLEOTIDE SEQUENCE</scope>
    <source>
        <strain evidence="9">Yellow-browedBunting117con6</strain>
    </source>
</reference>
<dbReference type="GO" id="GO:0000977">
    <property type="term" value="F:RNA polymerase II transcription regulatory region sequence-specific DNA binding"/>
    <property type="evidence" value="ECO:0007669"/>
    <property type="project" value="TreeGrafter"/>
</dbReference>
<name>A0A8K1WSJ9_9VIRU</name>
<proteinExistence type="predicted"/>
<feature type="domain" description="C2H2-type" evidence="8">
    <location>
        <begin position="557"/>
        <end position="578"/>
    </location>
</feature>
<feature type="region of interest" description="Disordered" evidence="6">
    <location>
        <begin position="602"/>
        <end position="630"/>
    </location>
</feature>
<evidence type="ECO:0000256" key="6">
    <source>
        <dbReference type="SAM" id="MobiDB-lite"/>
    </source>
</evidence>
<dbReference type="InterPro" id="IPR036236">
    <property type="entry name" value="Znf_C2H2_sf"/>
</dbReference>
<evidence type="ECO:0000256" key="2">
    <source>
        <dbReference type="ARBA" id="ARBA00022737"/>
    </source>
</evidence>
<feature type="domain" description="C2H2-type" evidence="8">
    <location>
        <begin position="531"/>
        <end position="551"/>
    </location>
</feature>
<keyword evidence="7" id="KW-1133">Transmembrane helix</keyword>
<accession>A0A8K1WSJ9</accession>
<evidence type="ECO:0000256" key="3">
    <source>
        <dbReference type="ARBA" id="ARBA00022771"/>
    </source>
</evidence>
<dbReference type="InterPro" id="IPR009003">
    <property type="entry name" value="Peptidase_S1_PA"/>
</dbReference>
<sequence>MLIPIGMRMNTKTAAAKSKYKNILIQALPTISESGSDVEHAQLLEQTRRAAEMERERSIQLMVGRACIRIFLYLLFAAAVLVFILIPMGMSIWACYDGLIVLATSKYRGQYEAVHQWVVGVDPQPPSLAEDVASKLQSMYARFDTTLAMTLIVGIITLLSIWLFAGFAYYSVRKVVFRAQGIQFEAMRPGSTFVAGPVPRYQVRILKPGMIMHDHIGYGLRIGQNYMVAPTHVIAGLGEILLEGPKGRIVIVPGCTQSRVHSDVTYVHLEERQWTTLGVAVGKLAPTANAFVKCHGVAGFSSGRLSKSMLEGMLTYEGSTEPGMSGAAYDYSGAILGMHTGVIGSGNSGVSAALLRYEYARMMRPEAKKVRKEKDQHSADTGDNHAWFLGQDVGEKVNKWNEEMLASRVDDVYSGSWANDVAIDFNAQLDFSESTRPQKRSGLQVSFNPEGNVILQKDQNDEGSETVYTVTDVNLEARVRDLERRVKELETGKTKSAVSFPCGQCDVKCRTEAALSKHVENSHREKESFPCDKCDVVCGTAQALANHKGSHVVKFKCDHCDVECRSEKALKNHVTNSHTVVTGESASPSDFRVEVKTSDFLGNRSRSVPRNARKSSTTSRSSRGSSPSLSMVAVLSQMTKSLENIERRLNEERKVTAGPSSATSPK</sequence>
<organism evidence="9">
    <name type="scientific">Riboviria sp</name>
    <dbReference type="NCBI Taxonomy" id="2585031"/>
    <lineage>
        <taxon>Viruses</taxon>
        <taxon>Riboviria</taxon>
    </lineage>
</organism>
<keyword evidence="4" id="KW-0378">Hydrolase</keyword>
<keyword evidence="1" id="KW-0479">Metal-binding</keyword>
<feature type="compositionally biased region" description="Low complexity" evidence="6">
    <location>
        <begin position="615"/>
        <end position="630"/>
    </location>
</feature>
<dbReference type="Gene3D" id="2.40.10.10">
    <property type="entry name" value="Trypsin-like serine proteases"/>
    <property type="match status" value="2"/>
</dbReference>
<feature type="domain" description="C2H2-type" evidence="8">
    <location>
        <begin position="502"/>
        <end position="523"/>
    </location>
</feature>
<dbReference type="GO" id="GO:0000981">
    <property type="term" value="F:DNA-binding transcription factor activity, RNA polymerase II-specific"/>
    <property type="evidence" value="ECO:0007669"/>
    <property type="project" value="TreeGrafter"/>
</dbReference>
<evidence type="ECO:0000259" key="8">
    <source>
        <dbReference type="PROSITE" id="PS00028"/>
    </source>
</evidence>
<protein>
    <recommendedName>
        <fullName evidence="8">C2H2-type domain-containing protein</fullName>
    </recommendedName>
</protein>
<keyword evidence="3" id="KW-0863">Zinc-finger</keyword>
<dbReference type="SUPFAM" id="SSF50494">
    <property type="entry name" value="Trypsin-like serine proteases"/>
    <property type="match status" value="1"/>
</dbReference>
<keyword evidence="2" id="KW-0677">Repeat</keyword>
<dbReference type="EMBL" id="MW239348">
    <property type="protein sequence ID" value="UGO57344.1"/>
    <property type="molecule type" value="Genomic_RNA"/>
</dbReference>